<keyword evidence="3" id="KW-1185">Reference proteome</keyword>
<feature type="transmembrane region" description="Helical" evidence="1">
    <location>
        <begin position="71"/>
        <end position="90"/>
    </location>
</feature>
<evidence type="ECO:0000313" key="2">
    <source>
        <dbReference type="EMBL" id="SDF98075.1"/>
    </source>
</evidence>
<dbReference type="EMBL" id="FNBG01000022">
    <property type="protein sequence ID" value="SDF98075.1"/>
    <property type="molecule type" value="Genomic_DNA"/>
</dbReference>
<accession>A0A1G7QHY8</accession>
<sequence length="98" mass="11738">MEKRTLSLLSIFLPLSSIFWDPFYQSGNNEIKLGVPFNFFTYYTYHNLEAPVNHILFLKHFFTSFSFRADIYIVNIFVTYFLLTLLVKFYNRLKSRSA</sequence>
<dbReference type="Proteomes" id="UP000198972">
    <property type="component" value="Unassembled WGS sequence"/>
</dbReference>
<gene>
    <name evidence="2" type="ORF">SAMN04488542_12243</name>
</gene>
<evidence type="ECO:0000313" key="3">
    <source>
        <dbReference type="Proteomes" id="UP000198972"/>
    </source>
</evidence>
<organism evidence="2 3">
    <name type="scientific">Fontibacillus panacisegetis</name>
    <dbReference type="NCBI Taxonomy" id="670482"/>
    <lineage>
        <taxon>Bacteria</taxon>
        <taxon>Bacillati</taxon>
        <taxon>Bacillota</taxon>
        <taxon>Bacilli</taxon>
        <taxon>Bacillales</taxon>
        <taxon>Paenibacillaceae</taxon>
        <taxon>Fontibacillus</taxon>
    </lineage>
</organism>
<keyword evidence="1" id="KW-0812">Transmembrane</keyword>
<reference evidence="2 3" key="1">
    <citation type="submission" date="2016-10" db="EMBL/GenBank/DDBJ databases">
        <authorList>
            <person name="de Groot N.N."/>
        </authorList>
    </citation>
    <scope>NUCLEOTIDE SEQUENCE [LARGE SCALE GENOMIC DNA]</scope>
    <source>
        <strain evidence="2 3">DSM 28129</strain>
    </source>
</reference>
<protein>
    <submittedName>
        <fullName evidence="2">Uncharacterized protein</fullName>
    </submittedName>
</protein>
<evidence type="ECO:0000256" key="1">
    <source>
        <dbReference type="SAM" id="Phobius"/>
    </source>
</evidence>
<proteinExistence type="predicted"/>
<keyword evidence="1" id="KW-0472">Membrane</keyword>
<name>A0A1G7QHY8_9BACL</name>
<dbReference type="AlphaFoldDB" id="A0A1G7QHY8"/>
<keyword evidence="1" id="KW-1133">Transmembrane helix</keyword>